<feature type="transmembrane region" description="Helical" evidence="1">
    <location>
        <begin position="21"/>
        <end position="42"/>
    </location>
</feature>
<dbReference type="EMBL" id="LVWI01000070">
    <property type="protein sequence ID" value="OKP81938.1"/>
    <property type="molecule type" value="Genomic_DNA"/>
</dbReference>
<feature type="transmembrane region" description="Helical" evidence="1">
    <location>
        <begin position="228"/>
        <end position="252"/>
    </location>
</feature>
<feature type="transmembrane region" description="Helical" evidence="1">
    <location>
        <begin position="62"/>
        <end position="82"/>
    </location>
</feature>
<name>A0ABX3EHS0_9BACL</name>
<protein>
    <recommendedName>
        <fullName evidence="4">Multidrug ABC transporter permease</fullName>
    </recommendedName>
</protein>
<dbReference type="Proteomes" id="UP000186058">
    <property type="component" value="Unassembled WGS sequence"/>
</dbReference>
<accession>A0ABX3EHS0</accession>
<keyword evidence="3" id="KW-1185">Reference proteome</keyword>
<evidence type="ECO:0000256" key="1">
    <source>
        <dbReference type="SAM" id="Phobius"/>
    </source>
</evidence>
<proteinExistence type="predicted"/>
<feature type="transmembrane region" description="Helical" evidence="1">
    <location>
        <begin position="264"/>
        <end position="284"/>
    </location>
</feature>
<keyword evidence="1" id="KW-1133">Transmembrane helix</keyword>
<evidence type="ECO:0000313" key="2">
    <source>
        <dbReference type="EMBL" id="OKP81938.1"/>
    </source>
</evidence>
<feature type="transmembrane region" description="Helical" evidence="1">
    <location>
        <begin position="102"/>
        <end position="130"/>
    </location>
</feature>
<evidence type="ECO:0008006" key="4">
    <source>
        <dbReference type="Google" id="ProtNLM"/>
    </source>
</evidence>
<reference evidence="2 3" key="1">
    <citation type="submission" date="2016-03" db="EMBL/GenBank/DDBJ databases">
        <authorList>
            <person name="Sant'Anna F.H."/>
            <person name="Ambrosini A."/>
            <person name="Souza R."/>
            <person name="Bach E."/>
            <person name="Fernandes G."/>
            <person name="Balsanelli E."/>
            <person name="Baura V.A."/>
            <person name="Souza E.M."/>
            <person name="Passaglia L."/>
        </authorList>
    </citation>
    <scope>NUCLEOTIDE SEQUENCE [LARGE SCALE GENOMIC DNA]</scope>
    <source>
        <strain evidence="2 3">P26E</strain>
    </source>
</reference>
<sequence>MTHSRYFFNSGVIRQNVRQHGWIGIIYTLGLLFSLPLQLFMSGNSGTQPQKVDNLFRVAGDIQVLFIVVLPVAAGLFVFRYLQSKMASDLWHSLPLRREHLLTAHMASGLGLLLLPVWLTAAVTAIVTPLGGNMYIYSGADIWNWCLIVSVLTLFLFVFSTFVGICTGQTVLQGIIIYILLILPAALFQLVNLHLSTYLYGYPQWSGSSDSLYIWSPLLRLITYTNDIFSVAELCIYAALSVVFIALSFVLYRNRHGEKTGQAIAFAYFNPLFKAGVMLCAMLLSGTYFTSVKPHQLGWMIFGYITGAILGYIASEMIIRKTWQILTRKVPMEFAVYGILLGLLLYIPVSGLTGYENRVPAGEHVTGVYAGSKYQMYNDDSYPRIYSFSASVDSSGVDQDPPLAKPDFYTTDKQYIEAVRSLHHALVTMRPTNQDSVRHDSPGARMFTLAYQLDNGRKLVRQYWIPGEGFEPEMKSVMESKGFKQNEYTLYQLDEDIESIRLGSNYTNKAVSISDPQEVKEFTGLLKQEILNMSYEDQTGDQKSIATMQMNSKPKHIGYGFYYDFDWKPSFHELENWLVQKGYADKVRSTAQDVISAELIQDDYAGKLPEETRFDAEQHVKLARSENRAVIVKGATEINDILSRQRNFTGKNGDYMVKLVYKGGFIDYASLHEEDLTPGLKALIP</sequence>
<gene>
    <name evidence="2" type="ORF">A3844_24060</name>
</gene>
<dbReference type="RefSeq" id="WP_074108749.1">
    <property type="nucleotide sequence ID" value="NZ_LVWI01000070.1"/>
</dbReference>
<keyword evidence="1" id="KW-0812">Transmembrane</keyword>
<evidence type="ECO:0000313" key="3">
    <source>
        <dbReference type="Proteomes" id="UP000186058"/>
    </source>
</evidence>
<feature type="transmembrane region" description="Helical" evidence="1">
    <location>
        <begin position="296"/>
        <end position="314"/>
    </location>
</feature>
<organism evidence="2 3">
    <name type="scientific">Paenibacillus helianthi</name>
    <dbReference type="NCBI Taxonomy" id="1349432"/>
    <lineage>
        <taxon>Bacteria</taxon>
        <taxon>Bacillati</taxon>
        <taxon>Bacillota</taxon>
        <taxon>Bacilli</taxon>
        <taxon>Bacillales</taxon>
        <taxon>Paenibacillaceae</taxon>
        <taxon>Paenibacillus</taxon>
    </lineage>
</organism>
<feature type="transmembrane region" description="Helical" evidence="1">
    <location>
        <begin position="334"/>
        <end position="355"/>
    </location>
</feature>
<keyword evidence="1" id="KW-0472">Membrane</keyword>
<feature type="transmembrane region" description="Helical" evidence="1">
    <location>
        <begin position="142"/>
        <end position="163"/>
    </location>
</feature>
<feature type="transmembrane region" description="Helical" evidence="1">
    <location>
        <begin position="175"/>
        <end position="195"/>
    </location>
</feature>
<comment type="caution">
    <text evidence="2">The sequence shown here is derived from an EMBL/GenBank/DDBJ whole genome shotgun (WGS) entry which is preliminary data.</text>
</comment>